<dbReference type="Pfam" id="PF00093">
    <property type="entry name" value="VWC"/>
    <property type="match status" value="1"/>
</dbReference>
<evidence type="ECO:0000313" key="4">
    <source>
        <dbReference type="Proteomes" id="UP000030746"/>
    </source>
</evidence>
<name>V4CAN9_LOTGI</name>
<dbReference type="Gene3D" id="6.20.200.20">
    <property type="match status" value="3"/>
</dbReference>
<feature type="domain" description="VWFC" evidence="2">
    <location>
        <begin position="175"/>
        <end position="242"/>
    </location>
</feature>
<dbReference type="GO" id="GO:0030514">
    <property type="term" value="P:negative regulation of BMP signaling pathway"/>
    <property type="evidence" value="ECO:0007669"/>
    <property type="project" value="TreeGrafter"/>
</dbReference>
<evidence type="ECO:0000259" key="2">
    <source>
        <dbReference type="PROSITE" id="PS50184"/>
    </source>
</evidence>
<feature type="compositionally biased region" description="Basic residues" evidence="1">
    <location>
        <begin position="342"/>
        <end position="371"/>
    </location>
</feature>
<dbReference type="EMBL" id="KB201205">
    <property type="protein sequence ID" value="ESO98874.1"/>
    <property type="molecule type" value="Genomic_DNA"/>
</dbReference>
<dbReference type="InterPro" id="IPR001007">
    <property type="entry name" value="VWF_dom"/>
</dbReference>
<dbReference type="SUPFAM" id="SSF57603">
    <property type="entry name" value="FnI-like domain"/>
    <property type="match status" value="3"/>
</dbReference>
<organism evidence="3 4">
    <name type="scientific">Lottia gigantea</name>
    <name type="common">Giant owl limpet</name>
    <dbReference type="NCBI Taxonomy" id="225164"/>
    <lineage>
        <taxon>Eukaryota</taxon>
        <taxon>Metazoa</taxon>
        <taxon>Spiralia</taxon>
        <taxon>Lophotrochozoa</taxon>
        <taxon>Mollusca</taxon>
        <taxon>Gastropoda</taxon>
        <taxon>Patellogastropoda</taxon>
        <taxon>Lottioidea</taxon>
        <taxon>Lottiidae</taxon>
        <taxon>Lottia</taxon>
    </lineage>
</organism>
<protein>
    <recommendedName>
        <fullName evidence="2">VWFC domain-containing protein</fullName>
    </recommendedName>
</protein>
<dbReference type="HOGENOM" id="CLU_547824_0_0_1"/>
<dbReference type="STRING" id="225164.V4CAN9"/>
<dbReference type="PANTHER" id="PTHR46303">
    <property type="entry name" value="VWFC DOMAIN-CONTAINING PROTEIN"/>
    <property type="match status" value="1"/>
</dbReference>
<gene>
    <name evidence="3" type="ORF">LOTGIDRAFT_231226</name>
</gene>
<accession>V4CAN9</accession>
<dbReference type="KEGG" id="lgi:LOTGIDRAFT_231226"/>
<dbReference type="GO" id="GO:0036122">
    <property type="term" value="F:BMP binding"/>
    <property type="evidence" value="ECO:0007669"/>
    <property type="project" value="TreeGrafter"/>
</dbReference>
<reference evidence="3 4" key="1">
    <citation type="journal article" date="2013" name="Nature">
        <title>Insights into bilaterian evolution from three spiralian genomes.</title>
        <authorList>
            <person name="Simakov O."/>
            <person name="Marletaz F."/>
            <person name="Cho S.J."/>
            <person name="Edsinger-Gonzales E."/>
            <person name="Havlak P."/>
            <person name="Hellsten U."/>
            <person name="Kuo D.H."/>
            <person name="Larsson T."/>
            <person name="Lv J."/>
            <person name="Arendt D."/>
            <person name="Savage R."/>
            <person name="Osoegawa K."/>
            <person name="de Jong P."/>
            <person name="Grimwood J."/>
            <person name="Chapman J.A."/>
            <person name="Shapiro H."/>
            <person name="Aerts A."/>
            <person name="Otillar R.P."/>
            <person name="Terry A.Y."/>
            <person name="Boore J.L."/>
            <person name="Grigoriev I.V."/>
            <person name="Lindberg D.R."/>
            <person name="Seaver E.C."/>
            <person name="Weisblat D.A."/>
            <person name="Putnam N.H."/>
            <person name="Rokhsar D.S."/>
        </authorList>
    </citation>
    <scope>NUCLEOTIDE SEQUENCE [LARGE SCALE GENOMIC DNA]</scope>
</reference>
<sequence length="511" mass="58164">MATEVGQDGYLLNYMMYDGVLVGVIVHNFLFNNIIPFCNSVILYNNLSSYMVGHVSPAKRTRLQNLKLLIKRFPRKQSYYHDVAKTENISKYQGSKTCFLDNRKYEIGDSWHPVLEPFGRMPCINCTCNQDGEVKCVSEKCPRPKCQVPVHRPGKCCPICIDHVTEVDPTDEPLPGCVFNGAKYADSDVFPSNKTGLKPTRNDQCVMCVCSMGHVLCHLKTCLPVKCMKLITTDDDCCPRCAGMTQLDDVMEYDDDPDAVLSDGAVKNKTRDGCKAMGYKENGTSWHPVVGIFGEMKCITCRCLTNGKTECRRETCPPDSSLPCKRPRQDPGVCCKSCPDKRRNKKNKNGKKGRRKKKKKNGGNNKKRKKKTDRDKRGKPDEVAGIGQSGPPCLPKKTDRFVYYSEEKTRIILAFKMMKEKRVEVTTWTVNKGRLPESISEVLGFIDFNSKYRLLQIKGATNERRYKKTEKKIKRKLSRCKTRCRKKVVINIVNRMKLKPVKYSAKCSYKL</sequence>
<dbReference type="GeneID" id="20248519"/>
<dbReference type="RefSeq" id="XP_009050502.1">
    <property type="nucleotide sequence ID" value="XM_009052254.1"/>
</dbReference>
<feature type="domain" description="VWFC" evidence="2">
    <location>
        <begin position="96"/>
        <end position="161"/>
    </location>
</feature>
<dbReference type="OMA" id="ECKKINC"/>
<evidence type="ECO:0000256" key="1">
    <source>
        <dbReference type="SAM" id="MobiDB-lite"/>
    </source>
</evidence>
<dbReference type="Pfam" id="PF23334">
    <property type="entry name" value="VWC2L_2nd"/>
    <property type="match status" value="1"/>
</dbReference>
<keyword evidence="4" id="KW-1185">Reference proteome</keyword>
<dbReference type="OrthoDB" id="8173378at2759"/>
<feature type="compositionally biased region" description="Basic and acidic residues" evidence="1">
    <location>
        <begin position="372"/>
        <end position="382"/>
    </location>
</feature>
<dbReference type="InterPro" id="IPR045717">
    <property type="entry name" value="CHRDL1/2"/>
</dbReference>
<dbReference type="PROSITE" id="PS50184">
    <property type="entry name" value="VWFC_2"/>
    <property type="match status" value="2"/>
</dbReference>
<evidence type="ECO:0000313" key="3">
    <source>
        <dbReference type="EMBL" id="ESO98874.1"/>
    </source>
</evidence>
<dbReference type="Proteomes" id="UP000030746">
    <property type="component" value="Unassembled WGS sequence"/>
</dbReference>
<dbReference type="SMART" id="SM00214">
    <property type="entry name" value="VWC"/>
    <property type="match status" value="3"/>
</dbReference>
<dbReference type="GO" id="GO:0005615">
    <property type="term" value="C:extracellular space"/>
    <property type="evidence" value="ECO:0007669"/>
    <property type="project" value="TreeGrafter"/>
</dbReference>
<dbReference type="PROSITE" id="PS01208">
    <property type="entry name" value="VWFC_1"/>
    <property type="match status" value="1"/>
</dbReference>
<feature type="region of interest" description="Disordered" evidence="1">
    <location>
        <begin position="310"/>
        <end position="393"/>
    </location>
</feature>
<dbReference type="PANTHER" id="PTHR46303:SF1">
    <property type="entry name" value="VWFC DOMAIN-CONTAINING PROTEIN"/>
    <property type="match status" value="1"/>
</dbReference>
<dbReference type="GO" id="GO:0030154">
    <property type="term" value="P:cell differentiation"/>
    <property type="evidence" value="ECO:0007669"/>
    <property type="project" value="TreeGrafter"/>
</dbReference>
<dbReference type="CTD" id="20248519"/>
<proteinExistence type="predicted"/>
<dbReference type="AlphaFoldDB" id="V4CAN9"/>